<dbReference type="AlphaFoldDB" id="A0A2G5C6M3"/>
<dbReference type="InParanoid" id="A0A2G5C6M3"/>
<accession>A0A2G5C6M3</accession>
<sequence>MEKGPSPALTSSLQKLHLNKDESKTNNVQSNRILIGKTIFQRPFSFNEKIKCPSLVSLCLGVLGKHFEDIIEHLSVIAATLPPYTKMAMMAIARRRKLLNDDVLISLSDNSWDILDVSGSDVSDFGLAKVVKMCDSLRAVDISRCYRITALGVSELLSHCQSLETLRCGGCHRSDTAVRRCLGFLKPKLNDVAGDSWEELDSKDIANGAESLRWLLWPKIDDNSRDILASDCPRIVVNPKPSVFSVRGFKVPNEAIADLALDESFVQGIDPNTWVIPGVVRKVVTLSDSSPSELPIAEKFRLAFVQRDERLAPKRAKNVRQRQRRAEKEWMMTNAEAKSVVLAARHSKSLHGRT</sequence>
<dbReference type="STRING" id="218851.A0A2G5C6M3"/>
<organism evidence="1 2">
    <name type="scientific">Aquilegia coerulea</name>
    <name type="common">Rocky mountain columbine</name>
    <dbReference type="NCBI Taxonomy" id="218851"/>
    <lineage>
        <taxon>Eukaryota</taxon>
        <taxon>Viridiplantae</taxon>
        <taxon>Streptophyta</taxon>
        <taxon>Embryophyta</taxon>
        <taxon>Tracheophyta</taxon>
        <taxon>Spermatophyta</taxon>
        <taxon>Magnoliopsida</taxon>
        <taxon>Ranunculales</taxon>
        <taxon>Ranunculaceae</taxon>
        <taxon>Thalictroideae</taxon>
        <taxon>Aquilegia</taxon>
    </lineage>
</organism>
<dbReference type="SUPFAM" id="SSF52047">
    <property type="entry name" value="RNI-like"/>
    <property type="match status" value="1"/>
</dbReference>
<dbReference type="EMBL" id="KZ305102">
    <property type="protein sequence ID" value="PIA26928.1"/>
    <property type="molecule type" value="Genomic_DNA"/>
</dbReference>
<dbReference type="InterPro" id="IPR032675">
    <property type="entry name" value="LRR_dom_sf"/>
</dbReference>
<dbReference type="OrthoDB" id="10257471at2759"/>
<dbReference type="Gene3D" id="3.80.10.10">
    <property type="entry name" value="Ribonuclease Inhibitor"/>
    <property type="match status" value="1"/>
</dbReference>
<reference evidence="1 2" key="1">
    <citation type="submission" date="2017-09" db="EMBL/GenBank/DDBJ databases">
        <title>WGS assembly of Aquilegia coerulea Goldsmith.</title>
        <authorList>
            <person name="Hodges S."/>
            <person name="Kramer E."/>
            <person name="Nordborg M."/>
            <person name="Tomkins J."/>
            <person name="Borevitz J."/>
            <person name="Derieg N."/>
            <person name="Yan J."/>
            <person name="Mihaltcheva S."/>
            <person name="Hayes R.D."/>
            <person name="Rokhsar D."/>
        </authorList>
    </citation>
    <scope>NUCLEOTIDE SEQUENCE [LARGE SCALE GENOMIC DNA]</scope>
    <source>
        <strain evidence="2">cv. Goldsmith</strain>
    </source>
</reference>
<evidence type="ECO:0008006" key="3">
    <source>
        <dbReference type="Google" id="ProtNLM"/>
    </source>
</evidence>
<name>A0A2G5C6M3_AQUCA</name>
<proteinExistence type="predicted"/>
<evidence type="ECO:0000313" key="1">
    <source>
        <dbReference type="EMBL" id="PIA26928.1"/>
    </source>
</evidence>
<protein>
    <recommendedName>
        <fullName evidence="3">RNI-like superfamily protein</fullName>
    </recommendedName>
</protein>
<keyword evidence="2" id="KW-1185">Reference proteome</keyword>
<dbReference type="Proteomes" id="UP000230069">
    <property type="component" value="Unassembled WGS sequence"/>
</dbReference>
<gene>
    <name evidence="1" type="ORF">AQUCO_08500017v1</name>
</gene>
<dbReference type="FunCoup" id="A0A2G5C6M3">
    <property type="interactions" value="1296"/>
</dbReference>
<evidence type="ECO:0000313" key="2">
    <source>
        <dbReference type="Proteomes" id="UP000230069"/>
    </source>
</evidence>